<protein>
    <recommendedName>
        <fullName evidence="12 13">Transcription-repair-coupling factor</fullName>
        <shortName evidence="13">TRCF</shortName>
        <ecNumber evidence="13">3.6.4.-</ecNumber>
    </recommendedName>
</protein>
<dbReference type="InterPro" id="IPR027417">
    <property type="entry name" value="P-loop_NTPase"/>
</dbReference>
<evidence type="ECO:0000256" key="1">
    <source>
        <dbReference type="ARBA" id="ARBA00004496"/>
    </source>
</evidence>
<dbReference type="HAMAP" id="MF_00969">
    <property type="entry name" value="TRCF"/>
    <property type="match status" value="1"/>
</dbReference>
<dbReference type="SUPFAM" id="SSF141259">
    <property type="entry name" value="CarD-like"/>
    <property type="match status" value="1"/>
</dbReference>
<reference evidence="16" key="2">
    <citation type="submission" date="2021-04" db="EMBL/GenBank/DDBJ databases">
        <authorList>
            <person name="Liu J."/>
        </authorList>
    </citation>
    <scope>NUCLEOTIDE SEQUENCE</scope>
    <source>
        <strain evidence="16">BAD-6</strain>
    </source>
</reference>
<evidence type="ECO:0000256" key="11">
    <source>
        <dbReference type="ARBA" id="ARBA00061399"/>
    </source>
</evidence>
<dbReference type="Pfam" id="PF02559">
    <property type="entry name" value="CarD_TRCF_RID"/>
    <property type="match status" value="1"/>
</dbReference>
<reference evidence="16" key="1">
    <citation type="submission" date="2021-04" db="EMBL/GenBank/DDBJ databases">
        <title>Sinoanaerobacter chloroacetimidivorans sp. nov., an obligate anaerobic bacterium isolated from anaerobic sludge.</title>
        <authorList>
            <person name="Bao Y."/>
        </authorList>
    </citation>
    <scope>NUCLEOTIDE SEQUENCE</scope>
    <source>
        <strain evidence="16">BAD-6</strain>
    </source>
</reference>
<dbReference type="PROSITE" id="PS51192">
    <property type="entry name" value="HELICASE_ATP_BIND_1"/>
    <property type="match status" value="1"/>
</dbReference>
<dbReference type="GO" id="GO:0000716">
    <property type="term" value="P:transcription-coupled nucleotide-excision repair, DNA damage recognition"/>
    <property type="evidence" value="ECO:0007669"/>
    <property type="project" value="UniProtKB-UniRule"/>
</dbReference>
<dbReference type="FunFam" id="3.40.50.300:FF:000546">
    <property type="entry name" value="Transcription-repair-coupling factor"/>
    <property type="match status" value="1"/>
</dbReference>
<dbReference type="GO" id="GO:0005524">
    <property type="term" value="F:ATP binding"/>
    <property type="evidence" value="ECO:0007669"/>
    <property type="project" value="UniProtKB-UniRule"/>
</dbReference>
<keyword evidence="5 13" id="KW-0378">Hydrolase</keyword>
<proteinExistence type="inferred from homology"/>
<dbReference type="Gene3D" id="3.30.2060.10">
    <property type="entry name" value="Penicillin-binding protein 1b domain"/>
    <property type="match status" value="1"/>
</dbReference>
<evidence type="ECO:0000313" key="16">
    <source>
        <dbReference type="EMBL" id="MBR0600439.1"/>
    </source>
</evidence>
<evidence type="ECO:0000256" key="7">
    <source>
        <dbReference type="ARBA" id="ARBA00022840"/>
    </source>
</evidence>
<dbReference type="InterPro" id="IPR011545">
    <property type="entry name" value="DEAD/DEAH_box_helicase_dom"/>
</dbReference>
<dbReference type="AlphaFoldDB" id="A0A8J7W4Q1"/>
<keyword evidence="2 13" id="KW-0963">Cytoplasm</keyword>
<dbReference type="GO" id="GO:0005737">
    <property type="term" value="C:cytoplasm"/>
    <property type="evidence" value="ECO:0007669"/>
    <property type="project" value="UniProtKB-SubCell"/>
</dbReference>
<dbReference type="NCBIfam" id="TIGR00580">
    <property type="entry name" value="mfd"/>
    <property type="match status" value="1"/>
</dbReference>
<keyword evidence="3 13" id="KW-0547">Nucleotide-binding</keyword>
<dbReference type="Pfam" id="PF00270">
    <property type="entry name" value="DEAD"/>
    <property type="match status" value="1"/>
</dbReference>
<dbReference type="Gene3D" id="2.40.10.170">
    <property type="match status" value="1"/>
</dbReference>
<evidence type="ECO:0000256" key="10">
    <source>
        <dbReference type="ARBA" id="ARBA00061104"/>
    </source>
</evidence>
<dbReference type="Proteomes" id="UP000675664">
    <property type="component" value="Unassembled WGS sequence"/>
</dbReference>
<dbReference type="Gene3D" id="3.90.1150.50">
    <property type="entry name" value="Transcription-repair-coupling factor, D7 domain"/>
    <property type="match status" value="1"/>
</dbReference>
<dbReference type="RefSeq" id="WP_227020554.1">
    <property type="nucleotide sequence ID" value="NZ_JAGSND010000028.1"/>
</dbReference>
<dbReference type="SMART" id="SM00487">
    <property type="entry name" value="DEXDc"/>
    <property type="match status" value="1"/>
</dbReference>
<name>A0A8J7W4Q1_9FIRM</name>
<keyword evidence="7 13" id="KW-0067">ATP-binding</keyword>
<evidence type="ECO:0000256" key="3">
    <source>
        <dbReference type="ARBA" id="ARBA00022741"/>
    </source>
</evidence>
<evidence type="ECO:0000256" key="9">
    <source>
        <dbReference type="ARBA" id="ARBA00023204"/>
    </source>
</evidence>
<dbReference type="Gene3D" id="3.40.50.300">
    <property type="entry name" value="P-loop containing nucleotide triphosphate hydrolases"/>
    <property type="match status" value="2"/>
</dbReference>
<dbReference type="GO" id="GO:0003678">
    <property type="term" value="F:DNA helicase activity"/>
    <property type="evidence" value="ECO:0007669"/>
    <property type="project" value="TreeGrafter"/>
</dbReference>
<feature type="domain" description="Helicase C-terminal" evidence="15">
    <location>
        <begin position="800"/>
        <end position="958"/>
    </location>
</feature>
<dbReference type="Pfam" id="PF17757">
    <property type="entry name" value="UvrB_inter"/>
    <property type="match status" value="1"/>
</dbReference>
<comment type="function">
    <text evidence="13">Couples transcription and DNA repair by recognizing RNA polymerase (RNAP) stalled at DNA lesions. Mediates ATP-dependent release of RNAP and its truncated transcript from the DNA, and recruitment of nucleotide excision repair machinery to the damaged site.</text>
</comment>
<keyword evidence="9 13" id="KW-0234">DNA repair</keyword>
<evidence type="ECO:0000256" key="8">
    <source>
        <dbReference type="ARBA" id="ARBA00023125"/>
    </source>
</evidence>
<dbReference type="InterPro" id="IPR004576">
    <property type="entry name" value="Mfd"/>
</dbReference>
<accession>A0A8J7W4Q1</accession>
<evidence type="ECO:0000259" key="15">
    <source>
        <dbReference type="PROSITE" id="PS51194"/>
    </source>
</evidence>
<dbReference type="PANTHER" id="PTHR47964:SF1">
    <property type="entry name" value="ATP-DEPENDENT DNA HELICASE HOMOLOG RECG, CHLOROPLASTIC"/>
    <property type="match status" value="1"/>
</dbReference>
<dbReference type="InterPro" id="IPR005118">
    <property type="entry name" value="TRCF_C"/>
</dbReference>
<keyword evidence="17" id="KW-1185">Reference proteome</keyword>
<dbReference type="GO" id="GO:0006355">
    <property type="term" value="P:regulation of DNA-templated transcription"/>
    <property type="evidence" value="ECO:0007669"/>
    <property type="project" value="UniProtKB-UniRule"/>
</dbReference>
<feature type="domain" description="Helicase ATP-binding" evidence="14">
    <location>
        <begin position="622"/>
        <end position="783"/>
    </location>
</feature>
<dbReference type="SMART" id="SM00982">
    <property type="entry name" value="TRCF"/>
    <property type="match status" value="1"/>
</dbReference>
<comment type="subcellular location">
    <subcellularLocation>
        <location evidence="1 13">Cytoplasm</location>
    </subcellularLocation>
</comment>
<dbReference type="SMART" id="SM00490">
    <property type="entry name" value="HELICc"/>
    <property type="match status" value="1"/>
</dbReference>
<dbReference type="SUPFAM" id="SSF52540">
    <property type="entry name" value="P-loop containing nucleoside triphosphate hydrolases"/>
    <property type="match status" value="4"/>
</dbReference>
<dbReference type="EMBL" id="JAGSND010000028">
    <property type="protein sequence ID" value="MBR0600439.1"/>
    <property type="molecule type" value="Genomic_DNA"/>
</dbReference>
<evidence type="ECO:0000256" key="5">
    <source>
        <dbReference type="ARBA" id="ARBA00022801"/>
    </source>
</evidence>
<evidence type="ECO:0000259" key="14">
    <source>
        <dbReference type="PROSITE" id="PS51192"/>
    </source>
</evidence>
<dbReference type="PROSITE" id="PS51194">
    <property type="entry name" value="HELICASE_CTER"/>
    <property type="match status" value="1"/>
</dbReference>
<keyword evidence="4 13" id="KW-0227">DNA damage</keyword>
<dbReference type="GO" id="GO:0003684">
    <property type="term" value="F:damaged DNA binding"/>
    <property type="evidence" value="ECO:0007669"/>
    <property type="project" value="InterPro"/>
</dbReference>
<gene>
    <name evidence="13 16" type="primary">mfd</name>
    <name evidence="16" type="ORF">KCX82_21450</name>
</gene>
<dbReference type="Pfam" id="PF00271">
    <property type="entry name" value="Helicase_C"/>
    <property type="match status" value="1"/>
</dbReference>
<sequence length="1145" mass="130884">MSEKVRGGKFHEIISLARSAKGTINISGVSEGRAMPVAALIAKERKSQSLIVTSSYTKAKRLAEDLSFFVDQKIYVIPEEEQLFFKYEAKSHGALEERLTALKAFMSGESCIVISPVLGAVKKLAPHGIFQNNTLQFHLGVEEDIETIKRKLTYMGYERAAFVESKGQYGIRGGIIDIFPADSPSPYRIEFFDTEVDSIRTFDPITQRSLDNLKTVEIYPAEQMVQEEELFQRASEKLTKAYESHAKKLKGELKEKLLNRKNQLVEFIESATNVQLLENYIHYFYEDTEYLWDYMKPDSVVMVEDPDRVREVLEFREQEDKEDFKVILEKGEAVPGDFQIYPNKSDLEKLYGQNTVFLFTPFQKQIKGIQRLDASIHVSAKQAPVFNGKMDFLETELKRYAKQNYDITIVCSTEERVENLKSFVERCDLLGQVKLLKGSLTSGLEFSEERLVYLWDGDIFTTQKHRKAKSEEKKGKPIKAFTDIRKGDYVVHENHGIGKFIGVEQLVIQKVKKDYLKIKYAGEDMLYIPVEQMDMIQKYIGADGSTPKINKLSSGEWKKTKAKAKAAILNMAKELLELSAERKARGGYAFSPDTIWQREFEDMFPYEETADQLRCIKEIKADMEKPISMERLLCGDVGYGKTEVAARAIFKCAADGKQAAVLVPTTILANQHYYTFKDRFEKFPFKVEMLSRFRNEKQQETIIEKVKQGSIDVLVGTHRMLSKDIGFKDLGLLVIDEEQRFGVQHKEAIKKLRTNVDVLTLSATPIPRTLHMSLLGIKDMSLIEEPPEERYPVQTYVLEQDDELLRDVIQRELDRDGQVYVVYNRVRGIHKIAALISDLVPEAIVAVGHGQMNEKQLEDVMIDFVNHESNVLLATTIIESGIDIPNVNTIIILDADRFGLSQLYQLRGRVGRSNRMAYAYLMYQKDKVLSEHAEKRLRAIKEFTEFGAGFRIAMRDLEIRGAGNLLGTEQHGHMMMVGYELYCKLLEDAVRALGGEIVNPEREETSVEIDVPAYIPDTYIADEILKLQMYKKIAAIKDGEDEVEITDELMDRFGEMPKETENLIKISYIRALAEKAGILRIHEEPKKIVFDFHEKNMLSPQAMANLSQKYGMNLLIHAGVKPFIKCNISGKNKLHEIIIFLSSIV</sequence>
<dbReference type="Gene3D" id="3.40.50.11180">
    <property type="match status" value="1"/>
</dbReference>
<dbReference type="EC" id="3.6.4.-" evidence="13"/>
<dbReference type="Pfam" id="PF03461">
    <property type="entry name" value="TRCF"/>
    <property type="match status" value="1"/>
</dbReference>
<evidence type="ECO:0000256" key="12">
    <source>
        <dbReference type="ARBA" id="ARBA00070128"/>
    </source>
</evidence>
<dbReference type="PANTHER" id="PTHR47964">
    <property type="entry name" value="ATP-DEPENDENT DNA HELICASE HOMOLOG RECG, CHLOROPLASTIC"/>
    <property type="match status" value="1"/>
</dbReference>
<dbReference type="InterPro" id="IPR047112">
    <property type="entry name" value="RecG/Mfd"/>
</dbReference>
<evidence type="ECO:0000256" key="13">
    <source>
        <dbReference type="HAMAP-Rule" id="MF_00969"/>
    </source>
</evidence>
<dbReference type="SMART" id="SM01058">
    <property type="entry name" value="CarD_TRCF"/>
    <property type="match status" value="1"/>
</dbReference>
<dbReference type="CDD" id="cd17991">
    <property type="entry name" value="DEXHc_TRCF"/>
    <property type="match status" value="1"/>
</dbReference>
<evidence type="ECO:0000313" key="17">
    <source>
        <dbReference type="Proteomes" id="UP000675664"/>
    </source>
</evidence>
<dbReference type="InterPro" id="IPR037235">
    <property type="entry name" value="TRCF-like_C_D7"/>
</dbReference>
<dbReference type="SUPFAM" id="SSF143517">
    <property type="entry name" value="TRCF domain-like"/>
    <property type="match status" value="1"/>
</dbReference>
<organism evidence="16 17">
    <name type="scientific">Sinanaerobacter chloroacetimidivorans</name>
    <dbReference type="NCBI Taxonomy" id="2818044"/>
    <lineage>
        <taxon>Bacteria</taxon>
        <taxon>Bacillati</taxon>
        <taxon>Bacillota</taxon>
        <taxon>Clostridia</taxon>
        <taxon>Peptostreptococcales</taxon>
        <taxon>Anaerovoracaceae</taxon>
        <taxon>Sinanaerobacter</taxon>
    </lineage>
</organism>
<evidence type="ECO:0000256" key="6">
    <source>
        <dbReference type="ARBA" id="ARBA00022806"/>
    </source>
</evidence>
<dbReference type="InterPro" id="IPR014001">
    <property type="entry name" value="Helicase_ATP-bd"/>
</dbReference>
<evidence type="ECO:0000256" key="4">
    <source>
        <dbReference type="ARBA" id="ARBA00022763"/>
    </source>
</evidence>
<dbReference type="InterPro" id="IPR001650">
    <property type="entry name" value="Helicase_C-like"/>
</dbReference>
<dbReference type="GO" id="GO:0016787">
    <property type="term" value="F:hydrolase activity"/>
    <property type="evidence" value="ECO:0007669"/>
    <property type="project" value="UniProtKB-KW"/>
</dbReference>
<keyword evidence="8 13" id="KW-0238">DNA-binding</keyword>
<comment type="caution">
    <text evidence="16">The sequence shown here is derived from an EMBL/GenBank/DDBJ whole genome shotgun (WGS) entry which is preliminary data.</text>
</comment>
<dbReference type="InterPro" id="IPR003711">
    <property type="entry name" value="CarD-like/TRCF_RID"/>
</dbReference>
<keyword evidence="6" id="KW-0347">Helicase</keyword>
<dbReference type="InterPro" id="IPR036101">
    <property type="entry name" value="CarD-like/TRCF_RID_sf"/>
</dbReference>
<evidence type="ECO:0000256" key="2">
    <source>
        <dbReference type="ARBA" id="ARBA00022490"/>
    </source>
</evidence>
<comment type="similarity">
    <text evidence="11 13">In the C-terminal section; belongs to the helicase family. RecG subfamily.</text>
</comment>
<dbReference type="InterPro" id="IPR041471">
    <property type="entry name" value="UvrB_inter"/>
</dbReference>
<comment type="similarity">
    <text evidence="10 13">In the N-terminal section; belongs to the UvrB family.</text>
</comment>